<name>A0A517QQK8_9PLAN</name>
<dbReference type="InterPro" id="IPR027417">
    <property type="entry name" value="P-loop_NTPase"/>
</dbReference>
<organism evidence="2 3">
    <name type="scientific">Thalassoglobus polymorphus</name>
    <dbReference type="NCBI Taxonomy" id="2527994"/>
    <lineage>
        <taxon>Bacteria</taxon>
        <taxon>Pseudomonadati</taxon>
        <taxon>Planctomycetota</taxon>
        <taxon>Planctomycetia</taxon>
        <taxon>Planctomycetales</taxon>
        <taxon>Planctomycetaceae</taxon>
        <taxon>Thalassoglobus</taxon>
    </lineage>
</organism>
<gene>
    <name evidence="2" type="ORF">Mal48_31870</name>
</gene>
<evidence type="ECO:0000313" key="2">
    <source>
        <dbReference type="EMBL" id="QDT33930.1"/>
    </source>
</evidence>
<proteinExistence type="predicted"/>
<dbReference type="OrthoDB" id="3193269at2"/>
<dbReference type="Pfam" id="PF09848">
    <property type="entry name" value="SLFN-g3_helicase"/>
    <property type="match status" value="1"/>
</dbReference>
<dbReference type="Gene3D" id="3.40.50.300">
    <property type="entry name" value="P-loop containing nucleotide triphosphate hydrolases"/>
    <property type="match status" value="1"/>
</dbReference>
<dbReference type="AlphaFoldDB" id="A0A517QQK8"/>
<reference evidence="2 3" key="1">
    <citation type="submission" date="2019-02" db="EMBL/GenBank/DDBJ databases">
        <title>Deep-cultivation of Planctomycetes and their phenomic and genomic characterization uncovers novel biology.</title>
        <authorList>
            <person name="Wiegand S."/>
            <person name="Jogler M."/>
            <person name="Boedeker C."/>
            <person name="Pinto D."/>
            <person name="Vollmers J."/>
            <person name="Rivas-Marin E."/>
            <person name="Kohn T."/>
            <person name="Peeters S.H."/>
            <person name="Heuer A."/>
            <person name="Rast P."/>
            <person name="Oberbeckmann S."/>
            <person name="Bunk B."/>
            <person name="Jeske O."/>
            <person name="Meyerdierks A."/>
            <person name="Storesund J.E."/>
            <person name="Kallscheuer N."/>
            <person name="Luecker S."/>
            <person name="Lage O.M."/>
            <person name="Pohl T."/>
            <person name="Merkel B.J."/>
            <person name="Hornburger P."/>
            <person name="Mueller R.-W."/>
            <person name="Bruemmer F."/>
            <person name="Labrenz M."/>
            <person name="Spormann A.M."/>
            <person name="Op den Camp H."/>
            <person name="Overmann J."/>
            <person name="Amann R."/>
            <person name="Jetten M.S.M."/>
            <person name="Mascher T."/>
            <person name="Medema M.H."/>
            <person name="Devos D.P."/>
            <person name="Kaster A.-K."/>
            <person name="Ovreas L."/>
            <person name="Rohde M."/>
            <person name="Galperin M.Y."/>
            <person name="Jogler C."/>
        </authorList>
    </citation>
    <scope>NUCLEOTIDE SEQUENCE [LARGE SCALE GENOMIC DNA]</scope>
    <source>
        <strain evidence="2 3">Mal48</strain>
    </source>
</reference>
<evidence type="ECO:0000313" key="3">
    <source>
        <dbReference type="Proteomes" id="UP000315724"/>
    </source>
</evidence>
<dbReference type="RefSeq" id="WP_145201034.1">
    <property type="nucleotide sequence ID" value="NZ_CP036267.1"/>
</dbReference>
<dbReference type="SUPFAM" id="SSF52540">
    <property type="entry name" value="P-loop containing nucleoside triphosphate hydrolases"/>
    <property type="match status" value="1"/>
</dbReference>
<keyword evidence="3" id="KW-1185">Reference proteome</keyword>
<sequence length="665" mass="75678">MTRYPLTRYFYGDNISEFLSKSVEEIIGTLSLKNTFELDVSQRDAWVQEICILKDVLVSIAAEGRIYLEYSIPRLGRRIDVVLVIANVVFVLEFKVGETAFNSAAIDQVWDYALDLKNFHETSHDRIIAPVLVATAATTGADKRFARLHDDVYNPILSNSNNLLHVITSVLAETCGENRCVDDWEKGRYSPTPTIIEAAQALYSGHLVEEITRNDASATNLTLTTNAIENVIHSAKREKQKYICFVTGVPGAGKTLVGLDIATSHTNKAEDLHSVFLSGNGPLVAVLREALARDKVHREKEMGRKAKKSEALSEVKMFIQNVHHFRDECLVDSDRPPIEHVAIFDEAQRAWNLDQTTKFMMQKKNFKDFVQSEPEFLISCLDRHEDWAVVICLVGGGQEINTGEAGIQEWISAVSKSFPNWNLLLSSRLTDKEYGSGSVIDEVKKRGRSEFIDQLHLNVSMRSYRAEKVSLLVKELLDCDLSKAQKTLLSINDKYPIVITRDINVAKEWIRGKARGSERYGVVASSQAQRLKPHAIDVRIQIDPIHWFLNPKEDVRSSFYLEDAATEFKVQGLELDWTLVTWDADFRKTTDYWGHFSFRGDRWTHIRKDERKTYLKNAYRVLLTRARQGMVIYVPNGDSNDPTRDSTFYDTTFDYLKSIGFSVIE</sequence>
<feature type="domain" description="Schlafen group 3-like DNA/RNA helicase" evidence="1">
    <location>
        <begin position="242"/>
        <end position="635"/>
    </location>
</feature>
<accession>A0A517QQK8</accession>
<dbReference type="EMBL" id="CP036267">
    <property type="protein sequence ID" value="QDT33930.1"/>
    <property type="molecule type" value="Genomic_DNA"/>
</dbReference>
<protein>
    <recommendedName>
        <fullName evidence="1">Schlafen group 3-like DNA/RNA helicase domain-containing protein</fullName>
    </recommendedName>
</protein>
<dbReference type="KEGG" id="tpol:Mal48_31870"/>
<evidence type="ECO:0000259" key="1">
    <source>
        <dbReference type="Pfam" id="PF09848"/>
    </source>
</evidence>
<dbReference type="Proteomes" id="UP000315724">
    <property type="component" value="Chromosome"/>
</dbReference>
<dbReference type="InterPro" id="IPR018647">
    <property type="entry name" value="SLFN_3-like_DNA/RNA_helicase"/>
</dbReference>